<evidence type="ECO:0000313" key="6">
    <source>
        <dbReference type="Proteomes" id="UP001168380"/>
    </source>
</evidence>
<gene>
    <name evidence="5" type="ORF">QWI16_14200</name>
</gene>
<organism evidence="5 6">
    <name type="scientific">Gilvimarinus algae</name>
    <dbReference type="NCBI Taxonomy" id="3058037"/>
    <lineage>
        <taxon>Bacteria</taxon>
        <taxon>Pseudomonadati</taxon>
        <taxon>Pseudomonadota</taxon>
        <taxon>Gammaproteobacteria</taxon>
        <taxon>Cellvibrionales</taxon>
        <taxon>Cellvibrionaceae</taxon>
        <taxon>Gilvimarinus</taxon>
    </lineage>
</organism>
<dbReference type="PROSITE" id="PS50949">
    <property type="entry name" value="HTH_GNTR"/>
    <property type="match status" value="1"/>
</dbReference>
<dbReference type="EMBL" id="JAULRT010000060">
    <property type="protein sequence ID" value="MDO3383330.1"/>
    <property type="molecule type" value="Genomic_DNA"/>
</dbReference>
<dbReference type="InterPro" id="IPR000524">
    <property type="entry name" value="Tscrpt_reg_HTH_GntR"/>
</dbReference>
<protein>
    <submittedName>
        <fullName evidence="5">GntR family transcriptional regulator</fullName>
    </submittedName>
</protein>
<keyword evidence="1" id="KW-0805">Transcription regulation</keyword>
<dbReference type="CDD" id="cd07377">
    <property type="entry name" value="WHTH_GntR"/>
    <property type="match status" value="1"/>
</dbReference>
<keyword evidence="6" id="KW-1185">Reference proteome</keyword>
<proteinExistence type="predicted"/>
<evidence type="ECO:0000256" key="2">
    <source>
        <dbReference type="ARBA" id="ARBA00023125"/>
    </source>
</evidence>
<keyword evidence="3" id="KW-0804">Transcription</keyword>
<dbReference type="RefSeq" id="WP_302714099.1">
    <property type="nucleotide sequence ID" value="NZ_JAULRT010000060.1"/>
</dbReference>
<accession>A0ABT8TGV6</accession>
<evidence type="ECO:0000259" key="4">
    <source>
        <dbReference type="PROSITE" id="PS50949"/>
    </source>
</evidence>
<evidence type="ECO:0000256" key="3">
    <source>
        <dbReference type="ARBA" id="ARBA00023163"/>
    </source>
</evidence>
<dbReference type="Proteomes" id="UP001168380">
    <property type="component" value="Unassembled WGS sequence"/>
</dbReference>
<dbReference type="SUPFAM" id="SSF46785">
    <property type="entry name" value="Winged helix' DNA-binding domain"/>
    <property type="match status" value="1"/>
</dbReference>
<sequence>MYILYAQLGMNVVEGLFLSQADSRPMYLQMMEQIKLKIMAGDWPPGFALPSIRELAAATSVSVITVKRAYRELESEGLLVTRQGRGSFVAGSAGQAELRDSELNRHLDQLLDASERLGLSAEELLLCLEAAIEKRRNQQ</sequence>
<evidence type="ECO:0000313" key="5">
    <source>
        <dbReference type="EMBL" id="MDO3383330.1"/>
    </source>
</evidence>
<dbReference type="Gene3D" id="1.10.10.10">
    <property type="entry name" value="Winged helix-like DNA-binding domain superfamily/Winged helix DNA-binding domain"/>
    <property type="match status" value="1"/>
</dbReference>
<keyword evidence="2" id="KW-0238">DNA-binding</keyword>
<dbReference type="PANTHER" id="PTHR38445:SF7">
    <property type="entry name" value="GNTR-FAMILY TRANSCRIPTIONAL REGULATOR"/>
    <property type="match status" value="1"/>
</dbReference>
<dbReference type="InterPro" id="IPR036390">
    <property type="entry name" value="WH_DNA-bd_sf"/>
</dbReference>
<dbReference type="PRINTS" id="PR00035">
    <property type="entry name" value="HTHGNTR"/>
</dbReference>
<evidence type="ECO:0000256" key="1">
    <source>
        <dbReference type="ARBA" id="ARBA00023015"/>
    </source>
</evidence>
<reference evidence="5" key="1">
    <citation type="submission" date="2023-07" db="EMBL/GenBank/DDBJ databases">
        <title>Gilvimarinus algae sp. nov., isolated from the surface of Kelp.</title>
        <authorList>
            <person name="Sun Y.Y."/>
            <person name="Gong Y."/>
            <person name="Du Z.J."/>
        </authorList>
    </citation>
    <scope>NUCLEOTIDE SEQUENCE</scope>
    <source>
        <strain evidence="5">SDUM040014</strain>
    </source>
</reference>
<name>A0ABT8TGV6_9GAMM</name>
<dbReference type="PANTHER" id="PTHR38445">
    <property type="entry name" value="HTH-TYPE TRANSCRIPTIONAL REPRESSOR YTRA"/>
    <property type="match status" value="1"/>
</dbReference>
<dbReference type="Pfam" id="PF00392">
    <property type="entry name" value="GntR"/>
    <property type="match status" value="1"/>
</dbReference>
<comment type="caution">
    <text evidence="5">The sequence shown here is derived from an EMBL/GenBank/DDBJ whole genome shotgun (WGS) entry which is preliminary data.</text>
</comment>
<dbReference type="SMART" id="SM00345">
    <property type="entry name" value="HTH_GNTR"/>
    <property type="match status" value="1"/>
</dbReference>
<feature type="domain" description="HTH gntR-type" evidence="4">
    <location>
        <begin position="24"/>
        <end position="92"/>
    </location>
</feature>
<dbReference type="InterPro" id="IPR036388">
    <property type="entry name" value="WH-like_DNA-bd_sf"/>
</dbReference>